<evidence type="ECO:0000313" key="3">
    <source>
        <dbReference type="Proteomes" id="UP001500610"/>
    </source>
</evidence>
<feature type="compositionally biased region" description="Basic residues" evidence="1">
    <location>
        <begin position="93"/>
        <end position="105"/>
    </location>
</feature>
<dbReference type="EMBL" id="BAABIV010000029">
    <property type="protein sequence ID" value="GAA5005663.1"/>
    <property type="molecule type" value="Genomic_DNA"/>
</dbReference>
<gene>
    <name evidence="2" type="ORF">GCM10023257_59170</name>
</gene>
<accession>A0ABP9ISI4</accession>
<proteinExistence type="predicted"/>
<evidence type="ECO:0000313" key="2">
    <source>
        <dbReference type="EMBL" id="GAA5005663.1"/>
    </source>
</evidence>
<sequence>MGAQSQPDSDLLGMITLAGRGQDDAANAAVKWIRDHCTAHDLELVRVENFNDRYPEEQRADFSLTRFTIARSDSPGVDGWALPTGLPPAASRTARRASNRRRKAA</sequence>
<dbReference type="RefSeq" id="WP_226030246.1">
    <property type="nucleotide sequence ID" value="NZ_BAABIV010000029.1"/>
</dbReference>
<name>A0ABP9ISI4_9ACTN</name>
<protein>
    <submittedName>
        <fullName evidence="2">Uncharacterized protein</fullName>
    </submittedName>
</protein>
<organism evidence="2 3">
    <name type="scientific">Streptomyces hyderabadensis</name>
    <dbReference type="NCBI Taxonomy" id="598549"/>
    <lineage>
        <taxon>Bacteria</taxon>
        <taxon>Bacillati</taxon>
        <taxon>Actinomycetota</taxon>
        <taxon>Actinomycetes</taxon>
        <taxon>Kitasatosporales</taxon>
        <taxon>Streptomycetaceae</taxon>
        <taxon>Streptomyces</taxon>
    </lineage>
</organism>
<reference evidence="3" key="1">
    <citation type="journal article" date="2019" name="Int. J. Syst. Evol. Microbiol.">
        <title>The Global Catalogue of Microorganisms (GCM) 10K type strain sequencing project: providing services to taxonomists for standard genome sequencing and annotation.</title>
        <authorList>
            <consortium name="The Broad Institute Genomics Platform"/>
            <consortium name="The Broad Institute Genome Sequencing Center for Infectious Disease"/>
            <person name="Wu L."/>
            <person name="Ma J."/>
        </authorList>
    </citation>
    <scope>NUCLEOTIDE SEQUENCE [LARGE SCALE GENOMIC DNA]</scope>
    <source>
        <strain evidence="3">JCM 17657</strain>
    </source>
</reference>
<comment type="caution">
    <text evidence="2">The sequence shown here is derived from an EMBL/GenBank/DDBJ whole genome shotgun (WGS) entry which is preliminary data.</text>
</comment>
<feature type="region of interest" description="Disordered" evidence="1">
    <location>
        <begin position="77"/>
        <end position="105"/>
    </location>
</feature>
<evidence type="ECO:0000256" key="1">
    <source>
        <dbReference type="SAM" id="MobiDB-lite"/>
    </source>
</evidence>
<dbReference type="Proteomes" id="UP001500610">
    <property type="component" value="Unassembled WGS sequence"/>
</dbReference>
<keyword evidence="3" id="KW-1185">Reference proteome</keyword>